<dbReference type="InterPro" id="IPR017853">
    <property type="entry name" value="GH"/>
</dbReference>
<dbReference type="EC" id="3.2.1.23" evidence="4"/>
<evidence type="ECO:0000259" key="2">
    <source>
        <dbReference type="Pfam" id="PF02018"/>
    </source>
</evidence>
<proteinExistence type="predicted"/>
<dbReference type="InterPro" id="IPR003305">
    <property type="entry name" value="CenC_carb-bd"/>
</dbReference>
<gene>
    <name evidence="4" type="ORF">THTE_3824</name>
</gene>
<dbReference type="GO" id="GO:0005975">
    <property type="term" value="P:carbohydrate metabolic process"/>
    <property type="evidence" value="ECO:0007669"/>
    <property type="project" value="InterPro"/>
</dbReference>
<dbReference type="RefSeq" id="WP_168175870.1">
    <property type="nucleotide sequence ID" value="NZ_CP018477.1"/>
</dbReference>
<dbReference type="KEGG" id="ttf:THTE_3824"/>
<keyword evidence="1 4" id="KW-0378">Hydrolase</keyword>
<dbReference type="InterPro" id="IPR051913">
    <property type="entry name" value="GH2_Domain-Containing"/>
</dbReference>
<dbReference type="Proteomes" id="UP000215086">
    <property type="component" value="Chromosome"/>
</dbReference>
<dbReference type="Gene3D" id="2.60.120.260">
    <property type="entry name" value="Galactose-binding domain-like"/>
    <property type="match status" value="3"/>
</dbReference>
<sequence length="1645" mass="186981">MASRHVLWPVIISLLGVGVCLGKAEVAVLPPGVKAVWDIEKAYKQNTATRERVSLNGLWQWQPATGTAESVPTQGWGYFKVPGPWPGITDYMQKDCQVVYPHPRWANVRLRDIAAAWYQRTFTIPTEWVDREIVLQAEYVNSLATVFINGQKVDEIVFPGGEVNLTQFCEPGKTYTLSILVEAIPLKGVLMAYTDSNAARQVRGSVARRGLCGDVFLVSRPRGPIIRFARLESSYRHGSVRVVASVQRPNRDQQYRIKVVYRDGGETVHEALSPLFQAAQLDNNLLAFDDMWRPSKVWDIHTPQNQYDVGLSLLDEHNTVLDEWWPMRWGFREFWIDGRDFYLNGTRIFLSAVPLDNAQVGAAWCTYEAACESLRRLKSFGINFVYTHNYDCLPGSHLSFEELLRAADDVGMLVALSQPHFSHYDWQSPDAEKTNGYRQHAEFYTRVAGSHPSVVMYATSHNATGYNEDMNPDLIDGIHDPRDGWSLNNARRALRAEAIIRELDPTRPVYHHSSGNLGTMHTSNFYPNWVPIQELCDWFEHWSTTGVKPFFACEYGAPFTWDWAMYRGWYKGQREFGSAVVPWDICLAEWNAQFLGDRAYQISEQEKRNLRWEARQFREGRLWHRWDYPHQLGSSDFDERYPILAKYLEDAWRAFRTWELSAISPWEHHIYWKMRPGLDRNKRTELPTDWENLQRPGYSPDYLEDRYERMDLAYGREDWVPTLAAEAMYRNNMPLLAYIAGPQSSVTSRDHVFSPGETLRKQLVIINNCRQKVTCKWRWALSGPQSDGPSNSAAVGSVFHTEQSGEVEIETGRQSRQSVEVSLPPTSPPGPYLLSAEFIFSTGERQTDVFPLEVIPSPEKQTLANEMKAKGAKIGVFDPVGETSELLKRLGIGFQTISADDDPSALDLLIIGKKALTVDGPAPSIRAVRDGLRVLVFEQTAEVMEKRLGFRIAEYGLRQVFPRVPDHPVLKGLSEQHLRDWRGSATLLPPRLEYIPSDRYAGAPTVRWCGLEVTRLWRCGNRGIVASVLLEKPQRGDFLPILDGGFALQYTPLVEYREGKGCVLFCQLDVTGRTERDPVAEQIVVNMLRYLTAADFSTPPERRAVYVGDQSGRVYLTRLGVPLAEVPVEKLTSEDVLVVGRDAGKQLLEKRDILASWMAAGGRILLLGMEGDEANSFLPVMVRTESREYINSFFTQPSFSSVFAGIAPADVHNRDPRNIPVLSDGVEKLSDVLGETKQGRIVFCQLLPFDFVKEPAAVPDFRVVTVDHHEGRACAEITMATVPWAQLGQKIASGSVGKTYTFSAWVKPLGKPASVRLEVEQAGPPWTRLARGKDVILPPDQWSEVRLSFTVTNAYPEGWQAYLHVGQPEARLRVDTMRLVEESGDPKSRAGTSKNLFVNGDFEDGTNPWYFNWTTEQQNLRKTFRRTAVMFSRVLANMGLRPTTPLLEWFSQPVQQGNQKSLVKNGNFSEDQDHDKMPDGWTFSCEVPQASCTLEHEEDVPGKTVVCVDVPAGTSDRRTTAMLAQHDVPIQEGQWYRVSFLARAENLSGRQAWIAVQETTKWRALLEYQRFVPGQEWKRYTYLLVGRGTESKNTRLQLWFEGSGKLYLADVAIVPCDPPTEGRWLHGLYLDRPQEWDDPYRFFRW</sequence>
<name>A0A286RKD6_9BACT</name>
<dbReference type="InterPro" id="IPR008979">
    <property type="entry name" value="Galactose-bd-like_sf"/>
</dbReference>
<dbReference type="PANTHER" id="PTHR42732">
    <property type="entry name" value="BETA-GALACTOSIDASE"/>
    <property type="match status" value="1"/>
</dbReference>
<feature type="domain" description="Glycoside hydrolase family 2 catalytic" evidence="3">
    <location>
        <begin position="423"/>
        <end position="557"/>
    </location>
</feature>
<evidence type="ECO:0000313" key="5">
    <source>
        <dbReference type="Proteomes" id="UP000215086"/>
    </source>
</evidence>
<organism evidence="4 5">
    <name type="scientific">Thermogutta terrifontis</name>
    <dbReference type="NCBI Taxonomy" id="1331910"/>
    <lineage>
        <taxon>Bacteria</taxon>
        <taxon>Pseudomonadati</taxon>
        <taxon>Planctomycetota</taxon>
        <taxon>Planctomycetia</taxon>
        <taxon>Pirellulales</taxon>
        <taxon>Thermoguttaceae</taxon>
        <taxon>Thermogutta</taxon>
    </lineage>
</organism>
<dbReference type="Pfam" id="PF02836">
    <property type="entry name" value="Glyco_hydro_2_C"/>
    <property type="match status" value="1"/>
</dbReference>
<evidence type="ECO:0000313" key="4">
    <source>
        <dbReference type="EMBL" id="ASV76425.1"/>
    </source>
</evidence>
<dbReference type="SUPFAM" id="SSF49785">
    <property type="entry name" value="Galactose-binding domain-like"/>
    <property type="match status" value="3"/>
</dbReference>
<dbReference type="GO" id="GO:0004565">
    <property type="term" value="F:beta-galactosidase activity"/>
    <property type="evidence" value="ECO:0007669"/>
    <property type="project" value="UniProtKB-EC"/>
</dbReference>
<dbReference type="InterPro" id="IPR006103">
    <property type="entry name" value="Glyco_hydro_2_cat"/>
</dbReference>
<dbReference type="EMBL" id="CP018477">
    <property type="protein sequence ID" value="ASV76425.1"/>
    <property type="molecule type" value="Genomic_DNA"/>
</dbReference>
<reference evidence="4 5" key="1">
    <citation type="journal article" name="Front. Microbiol.">
        <title>Sugar Metabolism of the First Thermophilic Planctomycete Thermogutta terrifontis: Comparative Genomic and Transcriptomic Approaches.</title>
        <authorList>
            <person name="Elcheninov A.G."/>
            <person name="Menzel P."/>
            <person name="Gudbergsdottir S.R."/>
            <person name="Slesarev A.I."/>
            <person name="Kadnikov V.V."/>
            <person name="Krogh A."/>
            <person name="Bonch-Osmolovskaya E.A."/>
            <person name="Peng X."/>
            <person name="Kublanov I.V."/>
        </authorList>
    </citation>
    <scope>NUCLEOTIDE SEQUENCE [LARGE SCALE GENOMIC DNA]</scope>
    <source>
        <strain evidence="4 5">R1</strain>
    </source>
</reference>
<dbReference type="SUPFAM" id="SSF51445">
    <property type="entry name" value="(Trans)glycosidases"/>
    <property type="match status" value="1"/>
</dbReference>
<accession>A0A286RKD6</accession>
<dbReference type="PANTHER" id="PTHR42732:SF1">
    <property type="entry name" value="BETA-MANNOSIDASE"/>
    <property type="match status" value="1"/>
</dbReference>
<evidence type="ECO:0000256" key="1">
    <source>
        <dbReference type="ARBA" id="ARBA00022801"/>
    </source>
</evidence>
<protein>
    <submittedName>
        <fullName evidence="4">Beta-galactosidase</fullName>
        <ecNumber evidence="4">3.2.1.23</ecNumber>
    </submittedName>
</protein>
<keyword evidence="4" id="KW-0326">Glycosidase</keyword>
<keyword evidence="5" id="KW-1185">Reference proteome</keyword>
<dbReference type="Pfam" id="PF02018">
    <property type="entry name" value="CBM_4_9"/>
    <property type="match status" value="1"/>
</dbReference>
<dbReference type="Gene3D" id="3.20.20.80">
    <property type="entry name" value="Glycosidases"/>
    <property type="match status" value="1"/>
</dbReference>
<evidence type="ECO:0000259" key="3">
    <source>
        <dbReference type="Pfam" id="PF02836"/>
    </source>
</evidence>
<feature type="domain" description="CBM-cenC" evidence="2">
    <location>
        <begin position="1263"/>
        <end position="1366"/>
    </location>
</feature>